<name>A0A0V1EGJ7_TRIPS</name>
<protein>
    <submittedName>
        <fullName evidence="1">Uncharacterized protein</fullName>
    </submittedName>
</protein>
<evidence type="ECO:0000313" key="2">
    <source>
        <dbReference type="Proteomes" id="UP000054995"/>
    </source>
</evidence>
<sequence length="62" mass="6794">MTKQADSSPLNTHMATSRWVYCHSSSIGFDSKTAVRIRAFIKTSLVSLSKVASVHPLHVPPL</sequence>
<dbReference type="EMBL" id="JYDT01001021">
    <property type="protein sequence ID" value="KRY72578.1"/>
    <property type="molecule type" value="Genomic_DNA"/>
</dbReference>
<proteinExistence type="predicted"/>
<accession>A0A0V1EGJ7</accession>
<reference evidence="1 2" key="1">
    <citation type="submission" date="2015-01" db="EMBL/GenBank/DDBJ databases">
        <title>Evolution of Trichinella species and genotypes.</title>
        <authorList>
            <person name="Korhonen P.K."/>
            <person name="Edoardo P."/>
            <person name="Giuseppe L.R."/>
            <person name="Gasser R.B."/>
        </authorList>
    </citation>
    <scope>NUCLEOTIDE SEQUENCE [LARGE SCALE GENOMIC DNA]</scope>
    <source>
        <strain evidence="1">ISS470</strain>
    </source>
</reference>
<comment type="caution">
    <text evidence="1">The sequence shown here is derived from an EMBL/GenBank/DDBJ whole genome shotgun (WGS) entry which is preliminary data.</text>
</comment>
<keyword evidence="2" id="KW-1185">Reference proteome</keyword>
<dbReference type="Proteomes" id="UP000054995">
    <property type="component" value="Unassembled WGS sequence"/>
</dbReference>
<gene>
    <name evidence="1" type="ORF">T4D_6107</name>
</gene>
<organism evidence="1 2">
    <name type="scientific">Trichinella pseudospiralis</name>
    <name type="common">Parasitic roundworm</name>
    <dbReference type="NCBI Taxonomy" id="6337"/>
    <lineage>
        <taxon>Eukaryota</taxon>
        <taxon>Metazoa</taxon>
        <taxon>Ecdysozoa</taxon>
        <taxon>Nematoda</taxon>
        <taxon>Enoplea</taxon>
        <taxon>Dorylaimia</taxon>
        <taxon>Trichinellida</taxon>
        <taxon>Trichinellidae</taxon>
        <taxon>Trichinella</taxon>
    </lineage>
</organism>
<dbReference type="AlphaFoldDB" id="A0A0V1EGJ7"/>
<evidence type="ECO:0000313" key="1">
    <source>
        <dbReference type="EMBL" id="KRY72578.1"/>
    </source>
</evidence>